<dbReference type="OrthoDB" id="9990807at2759"/>
<evidence type="ECO:0000313" key="2">
    <source>
        <dbReference type="EMBL" id="CAF4334271.1"/>
    </source>
</evidence>
<evidence type="ECO:0000313" key="3">
    <source>
        <dbReference type="Proteomes" id="UP000663825"/>
    </source>
</evidence>
<accession>A0A817UJL2</accession>
<name>A0A817UJL2_9BILA</name>
<dbReference type="Proteomes" id="UP000663825">
    <property type="component" value="Unassembled WGS sequence"/>
</dbReference>
<organism evidence="1 3">
    <name type="scientific">Rotaria socialis</name>
    <dbReference type="NCBI Taxonomy" id="392032"/>
    <lineage>
        <taxon>Eukaryota</taxon>
        <taxon>Metazoa</taxon>
        <taxon>Spiralia</taxon>
        <taxon>Gnathifera</taxon>
        <taxon>Rotifera</taxon>
        <taxon>Eurotatoria</taxon>
        <taxon>Bdelloidea</taxon>
        <taxon>Philodinida</taxon>
        <taxon>Philodinidae</taxon>
        <taxon>Rotaria</taxon>
    </lineage>
</organism>
<protein>
    <submittedName>
        <fullName evidence="1">Uncharacterized protein</fullName>
    </submittedName>
</protein>
<sequence>MSNLNSSLPLLEVDKQTITISTSEDIQQINLSLSDVLLDLDQSITADLEGYGNVFQGHVMSTKKAIEDSLRHRADPTSVATGCLVILYVKK</sequence>
<proteinExistence type="predicted"/>
<dbReference type="EMBL" id="CAJNXB010003703">
    <property type="protein sequence ID" value="CAF3332287.1"/>
    <property type="molecule type" value="Genomic_DNA"/>
</dbReference>
<gene>
    <name evidence="2" type="ORF">HFQ381_LOCUS15666</name>
    <name evidence="1" type="ORF">TIS948_LOCUS21475</name>
</gene>
<dbReference type="Proteomes" id="UP000663851">
    <property type="component" value="Unassembled WGS sequence"/>
</dbReference>
<reference evidence="1" key="1">
    <citation type="submission" date="2021-02" db="EMBL/GenBank/DDBJ databases">
        <authorList>
            <person name="Nowell W R."/>
        </authorList>
    </citation>
    <scope>NUCLEOTIDE SEQUENCE</scope>
</reference>
<dbReference type="EMBL" id="CAJOBO010001074">
    <property type="protein sequence ID" value="CAF4334271.1"/>
    <property type="molecule type" value="Genomic_DNA"/>
</dbReference>
<comment type="caution">
    <text evidence="1">The sequence shown here is derived from an EMBL/GenBank/DDBJ whole genome shotgun (WGS) entry which is preliminary data.</text>
</comment>
<dbReference type="AlphaFoldDB" id="A0A817UJL2"/>
<evidence type="ECO:0000313" key="1">
    <source>
        <dbReference type="EMBL" id="CAF3332287.1"/>
    </source>
</evidence>